<evidence type="ECO:0000256" key="3">
    <source>
        <dbReference type="ARBA" id="ARBA00022729"/>
    </source>
</evidence>
<dbReference type="SMART" id="SM00079">
    <property type="entry name" value="PBPe"/>
    <property type="match status" value="1"/>
</dbReference>
<comment type="subcellular location">
    <subcellularLocation>
        <location evidence="1">Cell envelope</location>
    </subcellularLocation>
</comment>
<dbReference type="Pfam" id="PF00497">
    <property type="entry name" value="SBP_bac_3"/>
    <property type="match status" value="1"/>
</dbReference>
<name>A0A974XIK8_9FIRM</name>
<dbReference type="GO" id="GO:0015276">
    <property type="term" value="F:ligand-gated monoatomic ion channel activity"/>
    <property type="evidence" value="ECO:0007669"/>
    <property type="project" value="InterPro"/>
</dbReference>
<dbReference type="SMART" id="SM00062">
    <property type="entry name" value="PBPb"/>
    <property type="match status" value="1"/>
</dbReference>
<evidence type="ECO:0000259" key="7">
    <source>
        <dbReference type="SMART" id="SM00079"/>
    </source>
</evidence>
<dbReference type="PROSITE" id="PS01039">
    <property type="entry name" value="SBP_BACTERIAL_3"/>
    <property type="match status" value="1"/>
</dbReference>
<gene>
    <name evidence="8" type="ORF">J0B03_04680</name>
</gene>
<evidence type="ECO:0000259" key="6">
    <source>
        <dbReference type="SMART" id="SM00062"/>
    </source>
</evidence>
<dbReference type="Gene3D" id="3.40.190.10">
    <property type="entry name" value="Periplasmic binding protein-like II"/>
    <property type="match status" value="2"/>
</dbReference>
<dbReference type="InterPro" id="IPR018313">
    <property type="entry name" value="SBP_3_CS"/>
</dbReference>
<feature type="domain" description="Solute-binding protein family 3/N-terminal" evidence="6">
    <location>
        <begin position="40"/>
        <end position="259"/>
    </location>
</feature>
<protein>
    <submittedName>
        <fullName evidence="8">ABC transporter substrate-binding protein</fullName>
    </submittedName>
</protein>
<evidence type="ECO:0000313" key="8">
    <source>
        <dbReference type="EMBL" id="QSX09365.1"/>
    </source>
</evidence>
<accession>A0A974XIK8</accession>
<reference evidence="8" key="1">
    <citation type="submission" date="2021-03" db="EMBL/GenBank/DDBJ databases">
        <title>Alkalibacter marinus sp. nov., isolated from tidal flat sediment.</title>
        <authorList>
            <person name="Namirimu T."/>
            <person name="Yang J.-A."/>
            <person name="Yang S.-H."/>
            <person name="Kim Y.-J."/>
            <person name="Kwon K.K."/>
        </authorList>
    </citation>
    <scope>NUCLEOTIDE SEQUENCE</scope>
    <source>
        <strain evidence="8">ES005</strain>
    </source>
</reference>
<evidence type="ECO:0000256" key="5">
    <source>
        <dbReference type="SAM" id="SignalP"/>
    </source>
</evidence>
<dbReference type="PROSITE" id="PS51257">
    <property type="entry name" value="PROKAR_LIPOPROTEIN"/>
    <property type="match status" value="1"/>
</dbReference>
<keyword evidence="9" id="KW-1185">Reference proteome</keyword>
<keyword evidence="3 5" id="KW-0732">Signal</keyword>
<dbReference type="SUPFAM" id="SSF53850">
    <property type="entry name" value="Periplasmic binding protein-like II"/>
    <property type="match status" value="1"/>
</dbReference>
<feature type="domain" description="Ionotropic glutamate receptor C-terminal" evidence="7">
    <location>
        <begin position="42"/>
        <end position="258"/>
    </location>
</feature>
<dbReference type="PANTHER" id="PTHR35936:SF19">
    <property type="entry name" value="AMINO-ACID-BINDING PROTEIN YXEM-RELATED"/>
    <property type="match status" value="1"/>
</dbReference>
<comment type="similarity">
    <text evidence="2 4">Belongs to the bacterial solute-binding protein 3 family.</text>
</comment>
<feature type="chain" id="PRO_5038646846" evidence="5">
    <location>
        <begin position="25"/>
        <end position="265"/>
    </location>
</feature>
<dbReference type="Proteomes" id="UP000663499">
    <property type="component" value="Chromosome"/>
</dbReference>
<feature type="signal peptide" evidence="5">
    <location>
        <begin position="1"/>
        <end position="24"/>
    </location>
</feature>
<dbReference type="RefSeq" id="WP_207300700.1">
    <property type="nucleotide sequence ID" value="NZ_CP071444.1"/>
</dbReference>
<dbReference type="EMBL" id="CP071444">
    <property type="protein sequence ID" value="QSX09365.1"/>
    <property type="molecule type" value="Genomic_DNA"/>
</dbReference>
<dbReference type="KEGG" id="alka:J0B03_04680"/>
<sequence>MTKKIGIMLLVVLLSLAMLVGCSGGDEDQTTYERILEEGEMSFAMTGAYPPFNFIDDNGDLAGFDIDIANAIAEKLGVTAVPITTEWDGIVGGLTGNRFDMIIGSMAITPDRLEQVNFTDPYYYDGAQFFAPVDSGLTSIEDLVDGKVGVVTGTTFHEALQDMDNIEEILQFSSDVDNFMSAEQGRSDGLVTGIFVGLQAPKEYGVEIEPVGDMLYSEDIAIAIRKEDTDLLEAVNGALAEIIEDGTYAQISEKWFDVNLLEIQY</sequence>
<dbReference type="GO" id="GO:0030313">
    <property type="term" value="C:cell envelope"/>
    <property type="evidence" value="ECO:0007669"/>
    <property type="project" value="UniProtKB-SubCell"/>
</dbReference>
<proteinExistence type="inferred from homology"/>
<dbReference type="PANTHER" id="PTHR35936">
    <property type="entry name" value="MEMBRANE-BOUND LYTIC MUREIN TRANSGLYCOSYLASE F"/>
    <property type="match status" value="1"/>
</dbReference>
<evidence type="ECO:0000256" key="4">
    <source>
        <dbReference type="RuleBase" id="RU003744"/>
    </source>
</evidence>
<dbReference type="GO" id="GO:0016020">
    <property type="term" value="C:membrane"/>
    <property type="evidence" value="ECO:0007669"/>
    <property type="project" value="InterPro"/>
</dbReference>
<dbReference type="CDD" id="cd13713">
    <property type="entry name" value="PBP2_Cystine_like_1"/>
    <property type="match status" value="1"/>
</dbReference>
<dbReference type="InterPro" id="IPR001320">
    <property type="entry name" value="Iontro_rcpt_C"/>
</dbReference>
<dbReference type="AlphaFoldDB" id="A0A974XIK8"/>
<evidence type="ECO:0000313" key="9">
    <source>
        <dbReference type="Proteomes" id="UP000663499"/>
    </source>
</evidence>
<evidence type="ECO:0000256" key="1">
    <source>
        <dbReference type="ARBA" id="ARBA00004196"/>
    </source>
</evidence>
<evidence type="ECO:0000256" key="2">
    <source>
        <dbReference type="ARBA" id="ARBA00010333"/>
    </source>
</evidence>
<dbReference type="InterPro" id="IPR001638">
    <property type="entry name" value="Solute-binding_3/MltF_N"/>
</dbReference>
<organism evidence="8 9">
    <name type="scientific">Alkalibacter rhizosphaerae</name>
    <dbReference type="NCBI Taxonomy" id="2815577"/>
    <lineage>
        <taxon>Bacteria</taxon>
        <taxon>Bacillati</taxon>
        <taxon>Bacillota</taxon>
        <taxon>Clostridia</taxon>
        <taxon>Eubacteriales</taxon>
        <taxon>Eubacteriaceae</taxon>
        <taxon>Alkalibacter</taxon>
    </lineage>
</organism>